<accession>A0ABD2LMU2</accession>
<comment type="caution">
    <text evidence="2">The sequence shown here is derived from an EMBL/GenBank/DDBJ whole genome shotgun (WGS) entry which is preliminary data.</text>
</comment>
<feature type="region of interest" description="Disordered" evidence="1">
    <location>
        <begin position="1"/>
        <end position="80"/>
    </location>
</feature>
<feature type="compositionally biased region" description="Low complexity" evidence="1">
    <location>
        <begin position="19"/>
        <end position="30"/>
    </location>
</feature>
<evidence type="ECO:0000313" key="3">
    <source>
        <dbReference type="Proteomes" id="UP001620626"/>
    </source>
</evidence>
<dbReference type="Proteomes" id="UP001620626">
    <property type="component" value="Unassembled WGS sequence"/>
</dbReference>
<organism evidence="2 3">
    <name type="scientific">Heterodera trifolii</name>
    <dbReference type="NCBI Taxonomy" id="157864"/>
    <lineage>
        <taxon>Eukaryota</taxon>
        <taxon>Metazoa</taxon>
        <taxon>Ecdysozoa</taxon>
        <taxon>Nematoda</taxon>
        <taxon>Chromadorea</taxon>
        <taxon>Rhabditida</taxon>
        <taxon>Tylenchina</taxon>
        <taxon>Tylenchomorpha</taxon>
        <taxon>Tylenchoidea</taxon>
        <taxon>Heteroderidae</taxon>
        <taxon>Heteroderinae</taxon>
        <taxon>Heterodera</taxon>
    </lineage>
</organism>
<name>A0ABD2LMU2_9BILA</name>
<dbReference type="EMBL" id="JBICBT010000362">
    <property type="protein sequence ID" value="KAL3115990.1"/>
    <property type="molecule type" value="Genomic_DNA"/>
</dbReference>
<dbReference type="Pfam" id="PF15925">
    <property type="entry name" value="SOSSC"/>
    <property type="match status" value="1"/>
</dbReference>
<proteinExistence type="predicted"/>
<evidence type="ECO:0000313" key="2">
    <source>
        <dbReference type="EMBL" id="KAL3115990.1"/>
    </source>
</evidence>
<dbReference type="InterPro" id="IPR031821">
    <property type="entry name" value="SOSSC"/>
</dbReference>
<dbReference type="AlphaFoldDB" id="A0ABD2LMU2"/>
<evidence type="ECO:0000256" key="1">
    <source>
        <dbReference type="SAM" id="MobiDB-lite"/>
    </source>
</evidence>
<reference evidence="2 3" key="1">
    <citation type="submission" date="2024-10" db="EMBL/GenBank/DDBJ databases">
        <authorList>
            <person name="Kim D."/>
        </authorList>
    </citation>
    <scope>NUCLEOTIDE SEQUENCE [LARGE SCALE GENOMIC DNA]</scope>
    <source>
        <strain evidence="2">BH-2024</strain>
    </source>
</reference>
<keyword evidence="3" id="KW-1185">Reference proteome</keyword>
<feature type="compositionally biased region" description="Low complexity" evidence="1">
    <location>
        <begin position="39"/>
        <end position="79"/>
    </location>
</feature>
<gene>
    <name evidence="2" type="ORF">niasHT_007290</name>
</gene>
<protein>
    <submittedName>
        <fullName evidence="2">Uncharacterized protein</fullName>
    </submittedName>
</protein>
<sequence>MSMSGPAIDQSEKNRKLLQDLQKTKQQMMMRGASAVSRSSQPPLLASASSSSSLSSLQQASTDGTQGTSATTGQQQHGTLANKSNTLLAMEMIQKSSIIFYPTNSNYGNQLLPGFPRFLAD</sequence>